<evidence type="ECO:0000313" key="1">
    <source>
        <dbReference type="EMBL" id="OJJ83853.1"/>
    </source>
</evidence>
<sequence>MAASSLSDDRICYEACQRRSALDMKENHVAIHCGDLTTESKLDEFESAIRLLERIDALLKLTIAGNHNFALYTPMFKNKVVEAHEPLDSELVRRVYGDYEETRSMFDNSGVILLDEGTHHFNLQNGASLTVYTSPYTPSFGDWGFQYHPEQGHEFAISSNVDVAITHGPPNGIMDYANGQRAGSSDLFEAVARARPCMHCFGHIHEGWGAKLAAWRKMVGEKPSYMTDIDNENSTVVGRLADIVQENVHRTSYQTSHCSNDSHPIQYSAHTLFVNSAIEGSTDEYSVQPPWLIDLELPRAG</sequence>
<dbReference type="PANTHER" id="PTHR12905:SF0">
    <property type="entry name" value="CALCINEURIN-LIKE PHOSPHOESTERASE DOMAIN-CONTAINING PROTEIN"/>
    <property type="match status" value="1"/>
</dbReference>
<dbReference type="VEuPathDB" id="FungiDB:ASPGLDRAFT_74619"/>
<dbReference type="Gene3D" id="3.60.21.10">
    <property type="match status" value="1"/>
</dbReference>
<name>A0A1L9VIY2_ASPGL</name>
<dbReference type="InterPro" id="IPR051693">
    <property type="entry name" value="UPF0046_metallophosphoest"/>
</dbReference>
<evidence type="ECO:0000313" key="2">
    <source>
        <dbReference type="Proteomes" id="UP000184300"/>
    </source>
</evidence>
<organism evidence="1 2">
    <name type="scientific">Aspergillus glaucus CBS 516.65</name>
    <dbReference type="NCBI Taxonomy" id="1160497"/>
    <lineage>
        <taxon>Eukaryota</taxon>
        <taxon>Fungi</taxon>
        <taxon>Dikarya</taxon>
        <taxon>Ascomycota</taxon>
        <taxon>Pezizomycotina</taxon>
        <taxon>Eurotiomycetes</taxon>
        <taxon>Eurotiomycetidae</taxon>
        <taxon>Eurotiales</taxon>
        <taxon>Aspergillaceae</taxon>
        <taxon>Aspergillus</taxon>
        <taxon>Aspergillus subgen. Aspergillus</taxon>
    </lineage>
</organism>
<dbReference type="OrthoDB" id="630188at2759"/>
<proteinExistence type="predicted"/>
<dbReference type="PANTHER" id="PTHR12905">
    <property type="entry name" value="METALLOPHOSPHOESTERASE"/>
    <property type="match status" value="1"/>
</dbReference>
<dbReference type="SUPFAM" id="SSF56300">
    <property type="entry name" value="Metallo-dependent phosphatases"/>
    <property type="match status" value="1"/>
</dbReference>
<reference evidence="2" key="1">
    <citation type="journal article" date="2017" name="Genome Biol.">
        <title>Comparative genomics reveals high biological diversity and specific adaptations in the industrially and medically important fungal genus Aspergillus.</title>
        <authorList>
            <person name="de Vries R.P."/>
            <person name="Riley R."/>
            <person name="Wiebenga A."/>
            <person name="Aguilar-Osorio G."/>
            <person name="Amillis S."/>
            <person name="Uchima C.A."/>
            <person name="Anderluh G."/>
            <person name="Asadollahi M."/>
            <person name="Askin M."/>
            <person name="Barry K."/>
            <person name="Battaglia E."/>
            <person name="Bayram O."/>
            <person name="Benocci T."/>
            <person name="Braus-Stromeyer S.A."/>
            <person name="Caldana C."/>
            <person name="Canovas D."/>
            <person name="Cerqueira G.C."/>
            <person name="Chen F."/>
            <person name="Chen W."/>
            <person name="Choi C."/>
            <person name="Clum A."/>
            <person name="Dos Santos R.A."/>
            <person name="Damasio A.R."/>
            <person name="Diallinas G."/>
            <person name="Emri T."/>
            <person name="Fekete E."/>
            <person name="Flipphi M."/>
            <person name="Freyberg S."/>
            <person name="Gallo A."/>
            <person name="Gournas C."/>
            <person name="Habgood R."/>
            <person name="Hainaut M."/>
            <person name="Harispe M.L."/>
            <person name="Henrissat B."/>
            <person name="Hilden K.S."/>
            <person name="Hope R."/>
            <person name="Hossain A."/>
            <person name="Karabika E."/>
            <person name="Karaffa L."/>
            <person name="Karanyi Z."/>
            <person name="Krasevec N."/>
            <person name="Kuo A."/>
            <person name="Kusch H."/>
            <person name="LaButti K."/>
            <person name="Lagendijk E.L."/>
            <person name="Lapidus A."/>
            <person name="Levasseur A."/>
            <person name="Lindquist E."/>
            <person name="Lipzen A."/>
            <person name="Logrieco A.F."/>
            <person name="MacCabe A."/>
            <person name="Maekelae M.R."/>
            <person name="Malavazi I."/>
            <person name="Melin P."/>
            <person name="Meyer V."/>
            <person name="Mielnichuk N."/>
            <person name="Miskei M."/>
            <person name="Molnar A.P."/>
            <person name="Mule G."/>
            <person name="Ngan C.Y."/>
            <person name="Orejas M."/>
            <person name="Orosz E."/>
            <person name="Ouedraogo J.P."/>
            <person name="Overkamp K.M."/>
            <person name="Park H.-S."/>
            <person name="Perrone G."/>
            <person name="Piumi F."/>
            <person name="Punt P.J."/>
            <person name="Ram A.F."/>
            <person name="Ramon A."/>
            <person name="Rauscher S."/>
            <person name="Record E."/>
            <person name="Riano-Pachon D.M."/>
            <person name="Robert V."/>
            <person name="Roehrig J."/>
            <person name="Ruller R."/>
            <person name="Salamov A."/>
            <person name="Salih N.S."/>
            <person name="Samson R.A."/>
            <person name="Sandor E."/>
            <person name="Sanguinetti M."/>
            <person name="Schuetze T."/>
            <person name="Sepcic K."/>
            <person name="Shelest E."/>
            <person name="Sherlock G."/>
            <person name="Sophianopoulou V."/>
            <person name="Squina F.M."/>
            <person name="Sun H."/>
            <person name="Susca A."/>
            <person name="Todd R.B."/>
            <person name="Tsang A."/>
            <person name="Unkles S.E."/>
            <person name="van de Wiele N."/>
            <person name="van Rossen-Uffink D."/>
            <person name="Oliveira J.V."/>
            <person name="Vesth T.C."/>
            <person name="Visser J."/>
            <person name="Yu J.-H."/>
            <person name="Zhou M."/>
            <person name="Andersen M.R."/>
            <person name="Archer D.B."/>
            <person name="Baker S.E."/>
            <person name="Benoit I."/>
            <person name="Brakhage A.A."/>
            <person name="Braus G.H."/>
            <person name="Fischer R."/>
            <person name="Frisvad J.C."/>
            <person name="Goldman G.H."/>
            <person name="Houbraken J."/>
            <person name="Oakley B."/>
            <person name="Pocsi I."/>
            <person name="Scazzocchio C."/>
            <person name="Seiboth B."/>
            <person name="vanKuyk P.A."/>
            <person name="Wortman J."/>
            <person name="Dyer P.S."/>
            <person name="Grigoriev I.V."/>
        </authorList>
    </citation>
    <scope>NUCLEOTIDE SEQUENCE [LARGE SCALE GENOMIC DNA]</scope>
    <source>
        <strain evidence="2">CBS 516.65</strain>
    </source>
</reference>
<dbReference type="AlphaFoldDB" id="A0A1L9VIY2"/>
<accession>A0A1L9VIY2</accession>
<evidence type="ECO:0008006" key="3">
    <source>
        <dbReference type="Google" id="ProtNLM"/>
    </source>
</evidence>
<dbReference type="InterPro" id="IPR029052">
    <property type="entry name" value="Metallo-depent_PP-like"/>
</dbReference>
<dbReference type="Proteomes" id="UP000184300">
    <property type="component" value="Unassembled WGS sequence"/>
</dbReference>
<dbReference type="EMBL" id="KV878898">
    <property type="protein sequence ID" value="OJJ83853.1"/>
    <property type="molecule type" value="Genomic_DNA"/>
</dbReference>
<dbReference type="RefSeq" id="XP_022400551.1">
    <property type="nucleotide sequence ID" value="XM_022549740.1"/>
</dbReference>
<gene>
    <name evidence="1" type="ORF">ASPGLDRAFT_74619</name>
</gene>
<keyword evidence="2" id="KW-1185">Reference proteome</keyword>
<dbReference type="GeneID" id="34466000"/>
<protein>
    <recommendedName>
        <fullName evidence="3">Calcineurin-like phosphoesterase domain-containing protein</fullName>
    </recommendedName>
</protein>